<feature type="domain" description="Mannosylglycerate hydrolase MGH1-like glycoside hydrolase" evidence="4">
    <location>
        <begin position="253"/>
        <end position="557"/>
    </location>
</feature>
<proteinExistence type="inferred from homology"/>
<organism evidence="5 6">
    <name type="scientific">Kutzneria chonburiensis</name>
    <dbReference type="NCBI Taxonomy" id="1483604"/>
    <lineage>
        <taxon>Bacteria</taxon>
        <taxon>Bacillati</taxon>
        <taxon>Actinomycetota</taxon>
        <taxon>Actinomycetes</taxon>
        <taxon>Pseudonocardiales</taxon>
        <taxon>Pseudonocardiaceae</taxon>
        <taxon>Kutzneria</taxon>
    </lineage>
</organism>
<sequence>MTTVLEFSVDDIPFSRHGSWFGISPVLGQRSRADDLHLVSHRNGMHGVLRLVPVDPATGERVDTTVRATPAVLSWEHAGGRIDIAYDTVDAVRLRGVGLGLRVEAAAAALTPFTGTYFYPDAADGGYTFTAYETGHRYRITVLAGEPAVFGAQALGEAERGLTITGDGSSPWEIAIEELTGGGVPYRAANDFEQVVKAGTDAFAGFVDAVAPWRSPDTPAAELACYTLWSATVAAEGFLNRPGVLMSKHWMDKVWSWDHCFNALALAPGAPELAWDQFSVIFDHQAPAGVLPDSVTHSEVLYNFVKPPIHGWALGQLRRLLADRLGRDELTEAYHRLVRWTEFWLTRRRAPGDRLPHYQHGNDSGWDNATTFDPERVVVTADLSAFLVLQLRELADLAAELGFADDATRWADLATTTGHALLDELWSGDRFYARGVHSGQKWSTGSLLDLMPIVLGEHLPASVATVLAERITAHLTPHGLASELPTSPHYRPDGYWRGPIWAPATMLVVDGLRRAGHVDLARQVSDRFRALCEASGFAENFDALTGAALRDRAYTWTASVYLLLARHHVADRS</sequence>
<accession>A0ABV6MR39</accession>
<evidence type="ECO:0000256" key="2">
    <source>
        <dbReference type="ARBA" id="ARBA00022801"/>
    </source>
</evidence>
<dbReference type="Gene3D" id="1.50.10.10">
    <property type="match status" value="1"/>
</dbReference>
<dbReference type="InterPro" id="IPR008928">
    <property type="entry name" value="6-hairpin_glycosidase_sf"/>
</dbReference>
<gene>
    <name evidence="5" type="ORF">ACFFH7_14515</name>
</gene>
<dbReference type="InterPro" id="IPR054491">
    <property type="entry name" value="MGH1-like_GH"/>
</dbReference>
<keyword evidence="2" id="KW-0378">Hydrolase</keyword>
<keyword evidence="6" id="KW-1185">Reference proteome</keyword>
<protein>
    <submittedName>
        <fullName evidence="5">Amylo-alpha-1,6-glucosidase</fullName>
    </submittedName>
</protein>
<dbReference type="Pfam" id="PF22422">
    <property type="entry name" value="MGH1-like_GH"/>
    <property type="match status" value="1"/>
</dbReference>
<dbReference type="SUPFAM" id="SSF48208">
    <property type="entry name" value="Six-hairpin glycosidases"/>
    <property type="match status" value="1"/>
</dbReference>
<evidence type="ECO:0000256" key="1">
    <source>
        <dbReference type="ARBA" id="ARBA00010833"/>
    </source>
</evidence>
<comment type="caution">
    <text evidence="5">The sequence shown here is derived from an EMBL/GenBank/DDBJ whole genome shotgun (WGS) entry which is preliminary data.</text>
</comment>
<evidence type="ECO:0000313" key="6">
    <source>
        <dbReference type="Proteomes" id="UP001589810"/>
    </source>
</evidence>
<dbReference type="InterPro" id="IPR004888">
    <property type="entry name" value="Glycoside_hydrolase_63"/>
</dbReference>
<comment type="similarity">
    <text evidence="1">Belongs to the glycosyl hydrolase 63 family.</text>
</comment>
<dbReference type="PANTHER" id="PTHR10412:SF11">
    <property type="entry name" value="MANNOSYL-OLIGOSACCHARIDE GLUCOSIDASE"/>
    <property type="match status" value="1"/>
</dbReference>
<name>A0ABV6MR39_9PSEU</name>
<dbReference type="Proteomes" id="UP001589810">
    <property type="component" value="Unassembled WGS sequence"/>
</dbReference>
<reference evidence="5 6" key="1">
    <citation type="submission" date="2024-09" db="EMBL/GenBank/DDBJ databases">
        <authorList>
            <person name="Sun Q."/>
            <person name="Mori K."/>
        </authorList>
    </citation>
    <scope>NUCLEOTIDE SEQUENCE [LARGE SCALE GENOMIC DNA]</scope>
    <source>
        <strain evidence="5 6">TBRC 1432</strain>
    </source>
</reference>
<evidence type="ECO:0000313" key="5">
    <source>
        <dbReference type="EMBL" id="MFC0542707.1"/>
    </source>
</evidence>
<dbReference type="RefSeq" id="WP_379794019.1">
    <property type="nucleotide sequence ID" value="NZ_JBHLUD010000004.1"/>
</dbReference>
<evidence type="ECO:0000259" key="4">
    <source>
        <dbReference type="Pfam" id="PF22422"/>
    </source>
</evidence>
<dbReference type="InterPro" id="IPR012341">
    <property type="entry name" value="6hp_glycosidase-like_sf"/>
</dbReference>
<evidence type="ECO:0000256" key="3">
    <source>
        <dbReference type="ARBA" id="ARBA00023295"/>
    </source>
</evidence>
<keyword evidence="3" id="KW-0326">Glycosidase</keyword>
<dbReference type="EMBL" id="JBHLUD010000004">
    <property type="protein sequence ID" value="MFC0542707.1"/>
    <property type="molecule type" value="Genomic_DNA"/>
</dbReference>
<dbReference type="PANTHER" id="PTHR10412">
    <property type="entry name" value="MANNOSYL-OLIGOSACCHARIDE GLUCOSIDASE"/>
    <property type="match status" value="1"/>
</dbReference>